<dbReference type="GO" id="GO:0005886">
    <property type="term" value="C:plasma membrane"/>
    <property type="evidence" value="ECO:0007669"/>
    <property type="project" value="TreeGrafter"/>
</dbReference>
<sequence length="324" mass="35349">MGRRGFTGSPSKLPTFLSQFKIYNGTFSDETIWRIFLRPFPFLLSPVTWFAFIGYSMPTLCLGVFLIRRRSTDTGVDFVALCTSTIYTITYHFDASEIGLISVSNFVGIIPAVIVAGPLSDRWIVWMSQRNRGVYEPEFRLLFMQGLLFLVFGLVGWGIGYEHHMPWTGAVGCAIMMAFGSFASPMTVLAYLIDTHGTNSLHVLTLNVFARSMIAYAMTFFANGLVLSAGVKLTCSSSPPSRPAAGSRGSRFYRLSGCMTRPQIARHPRLFRRDLPVSDSGSDDSMPSVPSLGPGSRPDSKGTESTGGGEVEGPGAPVGRKAYA</sequence>
<keyword evidence="2 6" id="KW-0812">Transmembrane</keyword>
<gene>
    <name evidence="7" type="ORF">GSI_08650</name>
</gene>
<feature type="transmembrane region" description="Helical" evidence="6">
    <location>
        <begin position="167"/>
        <end position="193"/>
    </location>
</feature>
<feature type="transmembrane region" description="Helical" evidence="6">
    <location>
        <begin position="74"/>
        <end position="93"/>
    </location>
</feature>
<protein>
    <submittedName>
        <fullName evidence="7">MFS general substrate transporter</fullName>
    </submittedName>
</protein>
<keyword evidence="4 6" id="KW-0472">Membrane</keyword>
<organism evidence="7 8">
    <name type="scientific">Ganoderma sinense ZZ0214-1</name>
    <dbReference type="NCBI Taxonomy" id="1077348"/>
    <lineage>
        <taxon>Eukaryota</taxon>
        <taxon>Fungi</taxon>
        <taxon>Dikarya</taxon>
        <taxon>Basidiomycota</taxon>
        <taxon>Agaricomycotina</taxon>
        <taxon>Agaricomycetes</taxon>
        <taxon>Polyporales</taxon>
        <taxon>Polyporaceae</taxon>
        <taxon>Ganoderma</taxon>
    </lineage>
</organism>
<feature type="compositionally biased region" description="Low complexity" evidence="5">
    <location>
        <begin position="313"/>
        <end position="324"/>
    </location>
</feature>
<dbReference type="STRING" id="1077348.A0A2G8S4W7"/>
<evidence type="ECO:0000256" key="2">
    <source>
        <dbReference type="ARBA" id="ARBA00022692"/>
    </source>
</evidence>
<evidence type="ECO:0000256" key="3">
    <source>
        <dbReference type="ARBA" id="ARBA00022989"/>
    </source>
</evidence>
<accession>A0A2G8S4W7</accession>
<feature type="transmembrane region" description="Helical" evidence="6">
    <location>
        <begin position="141"/>
        <end position="161"/>
    </location>
</feature>
<comment type="subcellular location">
    <subcellularLocation>
        <location evidence="1">Membrane</location>
        <topology evidence="1">Multi-pass membrane protein</topology>
    </subcellularLocation>
</comment>
<reference evidence="7 8" key="1">
    <citation type="journal article" date="2015" name="Sci. Rep.">
        <title>Chromosome-level genome map provides insights into diverse defense mechanisms in the medicinal fungus Ganoderma sinense.</title>
        <authorList>
            <person name="Zhu Y."/>
            <person name="Xu J."/>
            <person name="Sun C."/>
            <person name="Zhou S."/>
            <person name="Xu H."/>
            <person name="Nelson D.R."/>
            <person name="Qian J."/>
            <person name="Song J."/>
            <person name="Luo H."/>
            <person name="Xiang L."/>
            <person name="Li Y."/>
            <person name="Xu Z."/>
            <person name="Ji A."/>
            <person name="Wang L."/>
            <person name="Lu S."/>
            <person name="Hayward A."/>
            <person name="Sun W."/>
            <person name="Li X."/>
            <person name="Schwartz D.C."/>
            <person name="Wang Y."/>
            <person name="Chen S."/>
        </authorList>
    </citation>
    <scope>NUCLEOTIDE SEQUENCE [LARGE SCALE GENOMIC DNA]</scope>
    <source>
        <strain evidence="7 8">ZZ0214-1</strain>
    </source>
</reference>
<dbReference type="OrthoDB" id="5215911at2759"/>
<evidence type="ECO:0000313" key="8">
    <source>
        <dbReference type="Proteomes" id="UP000230002"/>
    </source>
</evidence>
<evidence type="ECO:0000256" key="6">
    <source>
        <dbReference type="SAM" id="Phobius"/>
    </source>
</evidence>
<evidence type="ECO:0000256" key="1">
    <source>
        <dbReference type="ARBA" id="ARBA00004141"/>
    </source>
</evidence>
<proteinExistence type="predicted"/>
<evidence type="ECO:0000256" key="5">
    <source>
        <dbReference type="SAM" id="MobiDB-lite"/>
    </source>
</evidence>
<dbReference type="EMBL" id="AYKW01000023">
    <property type="protein sequence ID" value="PIL28608.1"/>
    <property type="molecule type" value="Genomic_DNA"/>
</dbReference>
<evidence type="ECO:0000256" key="4">
    <source>
        <dbReference type="ARBA" id="ARBA00023136"/>
    </source>
</evidence>
<dbReference type="PANTHER" id="PTHR23502:SF34">
    <property type="entry name" value="PROTEIN HOL1"/>
    <property type="match status" value="1"/>
</dbReference>
<keyword evidence="8" id="KW-1185">Reference proteome</keyword>
<evidence type="ECO:0000313" key="7">
    <source>
        <dbReference type="EMBL" id="PIL28608.1"/>
    </source>
</evidence>
<dbReference type="AlphaFoldDB" id="A0A2G8S4W7"/>
<feature type="transmembrane region" description="Helical" evidence="6">
    <location>
        <begin position="99"/>
        <end position="120"/>
    </location>
</feature>
<feature type="transmembrane region" description="Helical" evidence="6">
    <location>
        <begin position="47"/>
        <end position="67"/>
    </location>
</feature>
<dbReference type="InterPro" id="IPR036259">
    <property type="entry name" value="MFS_trans_sf"/>
</dbReference>
<dbReference type="GO" id="GO:0022857">
    <property type="term" value="F:transmembrane transporter activity"/>
    <property type="evidence" value="ECO:0007669"/>
    <property type="project" value="TreeGrafter"/>
</dbReference>
<name>A0A2G8S4W7_9APHY</name>
<dbReference type="SUPFAM" id="SSF103473">
    <property type="entry name" value="MFS general substrate transporter"/>
    <property type="match status" value="1"/>
</dbReference>
<feature type="region of interest" description="Disordered" evidence="5">
    <location>
        <begin position="269"/>
        <end position="324"/>
    </location>
</feature>
<keyword evidence="3 6" id="KW-1133">Transmembrane helix</keyword>
<dbReference type="PANTHER" id="PTHR23502">
    <property type="entry name" value="MAJOR FACILITATOR SUPERFAMILY"/>
    <property type="match status" value="1"/>
</dbReference>
<comment type="caution">
    <text evidence="7">The sequence shown here is derived from an EMBL/GenBank/DDBJ whole genome shotgun (WGS) entry which is preliminary data.</text>
</comment>
<dbReference type="Proteomes" id="UP000230002">
    <property type="component" value="Unassembled WGS sequence"/>
</dbReference>